<dbReference type="PROSITE" id="PS00041">
    <property type="entry name" value="HTH_ARAC_FAMILY_1"/>
    <property type="match status" value="1"/>
</dbReference>
<dbReference type="InterPro" id="IPR050959">
    <property type="entry name" value="MarA-like"/>
</dbReference>
<dbReference type="SMART" id="SM00342">
    <property type="entry name" value="HTH_ARAC"/>
    <property type="match status" value="1"/>
</dbReference>
<dbReference type="Pfam" id="PF12833">
    <property type="entry name" value="HTH_18"/>
    <property type="match status" value="1"/>
</dbReference>
<dbReference type="SUPFAM" id="SSF46689">
    <property type="entry name" value="Homeodomain-like"/>
    <property type="match status" value="2"/>
</dbReference>
<dbReference type="EMBL" id="JAIWIU010000337">
    <property type="protein sequence ID" value="MCA2019218.1"/>
    <property type="molecule type" value="Genomic_DNA"/>
</dbReference>
<feature type="domain" description="HTH araC/xylS-type" evidence="4">
    <location>
        <begin position="8"/>
        <end position="106"/>
    </location>
</feature>
<keyword evidence="6" id="KW-1185">Reference proteome</keyword>
<dbReference type="InterPro" id="IPR018062">
    <property type="entry name" value="HTH_AraC-typ_CS"/>
</dbReference>
<evidence type="ECO:0000256" key="3">
    <source>
        <dbReference type="ARBA" id="ARBA00023163"/>
    </source>
</evidence>
<dbReference type="PANTHER" id="PTHR47504">
    <property type="entry name" value="RIGHT ORIGIN-BINDING PROTEIN"/>
    <property type="match status" value="1"/>
</dbReference>
<organism evidence="5 6">
    <name type="scientific">Vibrio tritonius</name>
    <dbReference type="NCBI Taxonomy" id="1435069"/>
    <lineage>
        <taxon>Bacteria</taxon>
        <taxon>Pseudomonadati</taxon>
        <taxon>Pseudomonadota</taxon>
        <taxon>Gammaproteobacteria</taxon>
        <taxon>Vibrionales</taxon>
        <taxon>Vibrionaceae</taxon>
        <taxon>Vibrio</taxon>
    </lineage>
</organism>
<dbReference type="InterPro" id="IPR011256">
    <property type="entry name" value="Reg_factor_effector_dom_sf"/>
</dbReference>
<dbReference type="SUPFAM" id="SSF55136">
    <property type="entry name" value="Probable bacterial effector-binding domain"/>
    <property type="match status" value="1"/>
</dbReference>
<dbReference type="InterPro" id="IPR020449">
    <property type="entry name" value="Tscrpt_reg_AraC-type_HTH"/>
</dbReference>
<dbReference type="Gene3D" id="1.10.10.60">
    <property type="entry name" value="Homeodomain-like"/>
    <property type="match status" value="2"/>
</dbReference>
<dbReference type="PROSITE" id="PS01124">
    <property type="entry name" value="HTH_ARAC_FAMILY_2"/>
    <property type="match status" value="1"/>
</dbReference>
<evidence type="ECO:0000256" key="2">
    <source>
        <dbReference type="ARBA" id="ARBA00023125"/>
    </source>
</evidence>
<dbReference type="Gene3D" id="3.20.80.10">
    <property type="entry name" value="Regulatory factor, effector binding domain"/>
    <property type="match status" value="1"/>
</dbReference>
<evidence type="ECO:0000313" key="6">
    <source>
        <dbReference type="Proteomes" id="UP001199044"/>
    </source>
</evidence>
<evidence type="ECO:0000256" key="1">
    <source>
        <dbReference type="ARBA" id="ARBA00023015"/>
    </source>
</evidence>
<accession>A0ABS7YU57</accession>
<name>A0ABS7YU57_9VIBR</name>
<keyword evidence="2" id="KW-0238">DNA-binding</keyword>
<dbReference type="InterPro" id="IPR018060">
    <property type="entry name" value="HTH_AraC"/>
</dbReference>
<dbReference type="Pfam" id="PF06445">
    <property type="entry name" value="GyrI-like"/>
    <property type="match status" value="1"/>
</dbReference>
<keyword evidence="1" id="KW-0805">Transcription regulation</keyword>
<dbReference type="InterPro" id="IPR009057">
    <property type="entry name" value="Homeodomain-like_sf"/>
</dbReference>
<comment type="caution">
    <text evidence="5">The sequence shown here is derived from an EMBL/GenBank/DDBJ whole genome shotgun (WGS) entry which is preliminary data.</text>
</comment>
<dbReference type="SMART" id="SM00871">
    <property type="entry name" value="AraC_E_bind"/>
    <property type="match status" value="1"/>
</dbReference>
<dbReference type="RefSeq" id="WP_068717102.1">
    <property type="nucleotide sequence ID" value="NZ_AP014636.1"/>
</dbReference>
<dbReference type="InterPro" id="IPR029442">
    <property type="entry name" value="GyrI-like"/>
</dbReference>
<dbReference type="InterPro" id="IPR010499">
    <property type="entry name" value="AraC_E-bd"/>
</dbReference>
<sequence>MPSLTRICQLLEYIHRNIQEPLSLELLAEKSCWSRWQLQRVFQHETGFTVASYIRQLKLSQAAQLLLNSRERIIDIALATGFNSEISFTRAFKQHFSVTPKVYRQKGALTGVLQPLVLVQSNHTISKRFKLKDVRIETLPTFNAFGVQGEINGLLSEQPDFAHVVPSLWQTLDDLGGFDKSCNNMGLIDVRASGGEGNNLHYWAMASGQRHEEDEIFDFPEGFSHIQVPKQTYAVLKHEGPISDLSLSVEWFIFDWLPQSGYRGVDGIELERYPADFEPTAGDAVMEYWLPIQW</sequence>
<dbReference type="PRINTS" id="PR00032">
    <property type="entry name" value="HTHARAC"/>
</dbReference>
<protein>
    <submittedName>
        <fullName evidence="5">AraC family transcriptional regulator</fullName>
    </submittedName>
</protein>
<keyword evidence="3" id="KW-0804">Transcription</keyword>
<dbReference type="PANTHER" id="PTHR47504:SF5">
    <property type="entry name" value="RIGHT ORIGIN-BINDING PROTEIN"/>
    <property type="match status" value="1"/>
</dbReference>
<dbReference type="Proteomes" id="UP001199044">
    <property type="component" value="Unassembled WGS sequence"/>
</dbReference>
<evidence type="ECO:0000313" key="5">
    <source>
        <dbReference type="EMBL" id="MCA2019218.1"/>
    </source>
</evidence>
<gene>
    <name evidence="5" type="ORF">LDJ79_24200</name>
</gene>
<reference evidence="6" key="1">
    <citation type="submission" date="2023-07" db="EMBL/GenBank/DDBJ databases">
        <title>Molecular identification of indigenous halophilic bacteria isolated from red sea cost, biodegradation of synthetic dyes and assessment of degraded metabolite toxicity.</title>
        <authorList>
            <person name="Chaieb K."/>
            <person name="Altayb H.N."/>
        </authorList>
    </citation>
    <scope>NUCLEOTIDE SEQUENCE [LARGE SCALE GENOMIC DNA]</scope>
    <source>
        <strain evidence="6">K20</strain>
    </source>
</reference>
<proteinExistence type="predicted"/>
<evidence type="ECO:0000259" key="4">
    <source>
        <dbReference type="PROSITE" id="PS01124"/>
    </source>
</evidence>